<evidence type="ECO:0000313" key="8">
    <source>
        <dbReference type="WBParaSite" id="GPLIN_000398100"/>
    </source>
</evidence>
<reference evidence="8" key="3">
    <citation type="submission" date="2016-06" db="UniProtKB">
        <authorList>
            <consortium name="WormBaseParasite"/>
        </authorList>
    </citation>
    <scope>IDENTIFICATION</scope>
</reference>
<evidence type="ECO:0000259" key="6">
    <source>
        <dbReference type="PROSITE" id="PS51715"/>
    </source>
</evidence>
<keyword evidence="5" id="KW-0812">Transmembrane</keyword>
<dbReference type="Pfam" id="PF02263">
    <property type="entry name" value="GBP"/>
    <property type="match status" value="1"/>
</dbReference>
<feature type="compositionally biased region" description="Acidic residues" evidence="4">
    <location>
        <begin position="109"/>
        <end position="122"/>
    </location>
</feature>
<feature type="transmembrane region" description="Helical" evidence="5">
    <location>
        <begin position="627"/>
        <end position="647"/>
    </location>
</feature>
<evidence type="ECO:0000256" key="3">
    <source>
        <dbReference type="PROSITE-ProRule" id="PRU01052"/>
    </source>
</evidence>
<feature type="compositionally biased region" description="Low complexity" evidence="4">
    <location>
        <begin position="26"/>
        <end position="47"/>
    </location>
</feature>
<comment type="similarity">
    <text evidence="3">Belongs to the TRAFAC class dynamin-like GTPase superfamily. GB1/RHD3 GTPase family.</text>
</comment>
<name>A0A183BTP5_GLOPA</name>
<dbReference type="Proteomes" id="UP000050741">
    <property type="component" value="Unassembled WGS sequence"/>
</dbReference>
<dbReference type="InterPro" id="IPR027417">
    <property type="entry name" value="P-loop_NTPase"/>
</dbReference>
<dbReference type="InterPro" id="IPR030386">
    <property type="entry name" value="G_GB1_RHD3_dom"/>
</dbReference>
<feature type="region of interest" description="Disordered" evidence="4">
    <location>
        <begin position="1"/>
        <end position="128"/>
    </location>
</feature>
<keyword evidence="2" id="KW-0342">GTP-binding</keyword>
<dbReference type="GO" id="GO:0003924">
    <property type="term" value="F:GTPase activity"/>
    <property type="evidence" value="ECO:0007669"/>
    <property type="project" value="InterPro"/>
</dbReference>
<dbReference type="SUPFAM" id="SSF52540">
    <property type="entry name" value="P-loop containing nucleoside triphosphate hydrolases"/>
    <property type="match status" value="1"/>
</dbReference>
<evidence type="ECO:0000256" key="4">
    <source>
        <dbReference type="SAM" id="MobiDB-lite"/>
    </source>
</evidence>
<dbReference type="Gene3D" id="3.40.50.300">
    <property type="entry name" value="P-loop containing nucleotide triphosphate hydrolases"/>
    <property type="match status" value="1"/>
</dbReference>
<feature type="transmembrane region" description="Helical" evidence="5">
    <location>
        <begin position="654"/>
        <end position="673"/>
    </location>
</feature>
<evidence type="ECO:0000313" key="7">
    <source>
        <dbReference type="Proteomes" id="UP000050741"/>
    </source>
</evidence>
<dbReference type="GO" id="GO:0008757">
    <property type="term" value="F:S-adenosylmethionine-dependent methyltransferase activity"/>
    <property type="evidence" value="ECO:0007669"/>
    <property type="project" value="InterPro"/>
</dbReference>
<feature type="compositionally biased region" description="Basic residues" evidence="4">
    <location>
        <begin position="7"/>
        <end position="25"/>
    </location>
</feature>
<dbReference type="GO" id="GO:0005525">
    <property type="term" value="F:GTP binding"/>
    <property type="evidence" value="ECO:0007669"/>
    <property type="project" value="UniProtKB-KW"/>
</dbReference>
<dbReference type="InterPro" id="IPR029063">
    <property type="entry name" value="SAM-dependent_MTases_sf"/>
</dbReference>
<dbReference type="PROSITE" id="PS51715">
    <property type="entry name" value="G_GB1_RHD3"/>
    <property type="match status" value="1"/>
</dbReference>
<dbReference type="AlphaFoldDB" id="A0A183BTP5"/>
<dbReference type="Gene3D" id="1.20.58.420">
    <property type="entry name" value="AHSP"/>
    <property type="match status" value="1"/>
</dbReference>
<feature type="compositionally biased region" description="Basic and acidic residues" evidence="4">
    <location>
        <begin position="90"/>
        <end position="101"/>
    </location>
</feature>
<dbReference type="PANTHER" id="PTHR10751">
    <property type="entry name" value="GUANYLATE BINDING PROTEIN"/>
    <property type="match status" value="1"/>
</dbReference>
<feature type="compositionally biased region" description="Low complexity" evidence="4">
    <location>
        <begin position="75"/>
        <end position="87"/>
    </location>
</feature>
<dbReference type="InterPro" id="IPR013216">
    <property type="entry name" value="Methyltransf_11"/>
</dbReference>
<dbReference type="InterPro" id="IPR015894">
    <property type="entry name" value="Guanylate-bd_N"/>
</dbReference>
<keyword evidence="7" id="KW-1185">Reference proteome</keyword>
<evidence type="ECO:0000256" key="1">
    <source>
        <dbReference type="ARBA" id="ARBA00022741"/>
    </source>
</evidence>
<dbReference type="Pfam" id="PF08241">
    <property type="entry name" value="Methyltransf_11"/>
    <property type="match status" value="1"/>
</dbReference>
<dbReference type="FunFam" id="1.20.58.420:FF:000003">
    <property type="entry name" value="ATLastiN (Endoplasmic reticulum GTPase) related"/>
    <property type="match status" value="1"/>
</dbReference>
<dbReference type="Gene3D" id="3.40.50.150">
    <property type="entry name" value="Vaccinia Virus protein VP39"/>
    <property type="match status" value="1"/>
</dbReference>
<dbReference type="SUPFAM" id="SSF53335">
    <property type="entry name" value="S-adenosyl-L-methionine-dependent methyltransferases"/>
    <property type="match status" value="1"/>
</dbReference>
<feature type="domain" description="GB1/RHD3-type G" evidence="6">
    <location>
        <begin position="191"/>
        <end position="480"/>
    </location>
</feature>
<keyword evidence="5" id="KW-1133">Transmembrane helix</keyword>
<evidence type="ECO:0000256" key="2">
    <source>
        <dbReference type="ARBA" id="ARBA00023134"/>
    </source>
</evidence>
<keyword evidence="1" id="KW-0547">Nucleotide-binding</keyword>
<reference evidence="7" key="1">
    <citation type="submission" date="2013-12" db="EMBL/GenBank/DDBJ databases">
        <authorList>
            <person name="Aslett M."/>
        </authorList>
    </citation>
    <scope>NUCLEOTIDE SEQUENCE [LARGE SCALE GENOMIC DNA]</scope>
    <source>
        <strain evidence="7">Lindley</strain>
    </source>
</reference>
<protein>
    <submittedName>
        <fullName evidence="8">GB1/RHD3-type G domain-containing protein</fullName>
    </submittedName>
</protein>
<evidence type="ECO:0000256" key="5">
    <source>
        <dbReference type="SAM" id="Phobius"/>
    </source>
</evidence>
<sequence length="908" mass="101752">MLLSCNRRQRRRTPPASVRRSRRAATRALHAATCVAPQQQPASDQPALHASAGQGAHSFFSARTHNAWSARRRAATSTTASTTTASEAAEDARTRPRENWKQQRAAQDAGDDEAEANEESEQYAEHNRHQQQFIYYKPNFVAIERGAQCQMENRNRIRPVQLFVPGSSNPNVLKLNKGGLNAVLGHASIANRKIVVISMAGAYRKGKSLLLNFFLDYLYKLQYTQKNQELELEEWITDDDIVEGFLYKSGPKRCTAGIWIWAEPILIDIPNGERYAVLLMDTQGCYEQQNNSNGTTNSASSGPSGCANMTSAPALLALSTMLSSVQCYTTAEGIPDEALALLSCFVDYGKLASAEAKEFGKPYQRLACLIRDFKLTDEMIYGVEGGNRLLEKVLSSAPENHLDSKASASERKNAAIAPLAEVRRHIRQCFEHGISCYLMPHPGPKVAEPNSGFRGQVKDIKLLFRDEVKRLVESLVAPNVLKPKVLNGRPVTVRKFVECVREYARIFDSAVEVPNARAILNANLQLACVDYALEAKVAYCRAMDRATRSSRMMAEKKLLEAHIKHGIKALNIYDRCPKIYSGDVRNNNLARLQESINHELERYQRLNEEKRVTTCASAMLACGDSPLFGVGLGGAASGAVAATVLTLQMGVVSAGIVAIPVSLTALFGIWNMLLQTTRINFFIFLFIFHLIVLFVVFRKYLNARDFKANTVIPRHKESALAHRLLDGLWGIEIGASVQNAYGLRTLNVDYSDDPHAFFQQHQIEHEVHILAPGDKLPFTNDSMDFLINAHVLEHFWDPIKAMKEWLRVIKPGGFVYMDVPHKERTPEKGLPRTPLSELLERHAGKRQPINATEELKPERHKSVWITEDLLELCRHFNWNVVEWRDVDDKVGNGFTIVIRKGEQPMKKD</sequence>
<proteinExistence type="inferred from homology"/>
<feature type="transmembrane region" description="Helical" evidence="5">
    <location>
        <begin position="679"/>
        <end position="697"/>
    </location>
</feature>
<reference evidence="7" key="2">
    <citation type="submission" date="2014-05" db="EMBL/GenBank/DDBJ databases">
        <title>The genome and life-stage specific transcriptomes of Globodera pallida elucidate key aspects of plant parasitism by a cyst nematode.</title>
        <authorList>
            <person name="Cotton J.A."/>
            <person name="Lilley C.J."/>
            <person name="Jones L.M."/>
            <person name="Kikuchi T."/>
            <person name="Reid A.J."/>
            <person name="Thorpe P."/>
            <person name="Tsai I.J."/>
            <person name="Beasley H."/>
            <person name="Blok V."/>
            <person name="Cock P.J.A."/>
            <person name="Van den Akker S.E."/>
            <person name="Holroyd N."/>
            <person name="Hunt M."/>
            <person name="Mantelin S."/>
            <person name="Naghra H."/>
            <person name="Pain A."/>
            <person name="Palomares-Rius J.E."/>
            <person name="Zarowiecki M."/>
            <person name="Berriman M."/>
            <person name="Jones J.T."/>
            <person name="Urwin P.E."/>
        </authorList>
    </citation>
    <scope>NUCLEOTIDE SEQUENCE [LARGE SCALE GENOMIC DNA]</scope>
    <source>
        <strain evidence="7">Lindley</strain>
    </source>
</reference>
<keyword evidence="5" id="KW-0472">Membrane</keyword>
<dbReference type="WBParaSite" id="GPLIN_000398100">
    <property type="protein sequence ID" value="GPLIN_000398100"/>
    <property type="gene ID" value="GPLIN_000398100"/>
</dbReference>
<accession>A0A183BTP5</accession>
<organism evidence="7 8">
    <name type="scientific">Globodera pallida</name>
    <name type="common">Potato cyst nematode worm</name>
    <name type="synonym">Heterodera pallida</name>
    <dbReference type="NCBI Taxonomy" id="36090"/>
    <lineage>
        <taxon>Eukaryota</taxon>
        <taxon>Metazoa</taxon>
        <taxon>Ecdysozoa</taxon>
        <taxon>Nematoda</taxon>
        <taxon>Chromadorea</taxon>
        <taxon>Rhabditida</taxon>
        <taxon>Tylenchina</taxon>
        <taxon>Tylenchomorpha</taxon>
        <taxon>Tylenchoidea</taxon>
        <taxon>Heteroderidae</taxon>
        <taxon>Heteroderinae</taxon>
        <taxon>Globodera</taxon>
    </lineage>
</organism>